<dbReference type="OrthoDB" id="6380398at2759"/>
<dbReference type="InterPro" id="IPR001314">
    <property type="entry name" value="Peptidase_S1A"/>
</dbReference>
<dbReference type="EMBL" id="LSSM01000710">
    <property type="protein sequence ID" value="OMJ28110.1"/>
    <property type="molecule type" value="Genomic_DNA"/>
</dbReference>
<dbReference type="InterPro" id="IPR033116">
    <property type="entry name" value="TRYPSIN_SER"/>
</dbReference>
<dbReference type="SUPFAM" id="SSF50494">
    <property type="entry name" value="Trypsin-like serine proteases"/>
    <property type="match status" value="1"/>
</dbReference>
<feature type="domain" description="Peptidase S1" evidence="5">
    <location>
        <begin position="43"/>
        <end position="291"/>
    </location>
</feature>
<dbReference type="SMART" id="SM00020">
    <property type="entry name" value="Tryp_SPc"/>
    <property type="match status" value="1"/>
</dbReference>
<gene>
    <name evidence="6" type="ORF">AYI69_g2427</name>
</gene>
<sequence>MTRPAFLLSALLTFSLSSAETTLLTPSSSEPANVSTSSPSFRIINGVQASLSQFPYTVFIYSDLGDTGAACGGTLIAPNVVVTAAHCLFDEETRIPVSSISVSANSVSNIRTNTNVYSVSRSIPHPSFNTRTAANDIGLLILSKNTNVPSSSFAKIYDLPISNEIAIAAAGWGATSNDANATVSDVLMTVPLAISTSSNCKSLNPSYTNNNGMTICTANTNSQDTCYGDSGGPLVYTDVSPYPLLGLTSFGNAPPSAMTSENERTPCAAAGGFGFYTHVNYYIDWIASTASLDKSSITYSTGNFTSSSGQAGTGNSTSPSAQKATGNGLSLKLQSNIVAATAVLSAIIALLNLV</sequence>
<dbReference type="GO" id="GO:0006508">
    <property type="term" value="P:proteolysis"/>
    <property type="evidence" value="ECO:0007669"/>
    <property type="project" value="UniProtKB-KW"/>
</dbReference>
<dbReference type="PROSITE" id="PS00135">
    <property type="entry name" value="TRYPSIN_SER"/>
    <property type="match status" value="1"/>
</dbReference>
<dbReference type="CDD" id="cd00190">
    <property type="entry name" value="Tryp_SPc"/>
    <property type="match status" value="1"/>
</dbReference>
<evidence type="ECO:0000256" key="2">
    <source>
        <dbReference type="ARBA" id="ARBA00023157"/>
    </source>
</evidence>
<dbReference type="PROSITE" id="PS00134">
    <property type="entry name" value="TRYPSIN_HIS"/>
    <property type="match status" value="1"/>
</dbReference>
<keyword evidence="3" id="KW-0378">Hydrolase</keyword>
<dbReference type="FunFam" id="2.40.10.10:FF:000068">
    <property type="entry name" value="transmembrane protease serine 2"/>
    <property type="match status" value="1"/>
</dbReference>
<keyword evidence="3" id="KW-0720">Serine protease</keyword>
<keyword evidence="3 6" id="KW-0645">Protease</keyword>
<dbReference type="InterPro" id="IPR043504">
    <property type="entry name" value="Peptidase_S1_PA_chymotrypsin"/>
</dbReference>
<protein>
    <submittedName>
        <fullName evidence="6">Mast cell protease 3</fullName>
    </submittedName>
</protein>
<evidence type="ECO:0000259" key="5">
    <source>
        <dbReference type="PROSITE" id="PS50240"/>
    </source>
</evidence>
<accession>A0A1R1YMM5</accession>
<dbReference type="InterPro" id="IPR009003">
    <property type="entry name" value="Peptidase_S1_PA"/>
</dbReference>
<organism evidence="6 7">
    <name type="scientific">Smittium culicis</name>
    <dbReference type="NCBI Taxonomy" id="133412"/>
    <lineage>
        <taxon>Eukaryota</taxon>
        <taxon>Fungi</taxon>
        <taxon>Fungi incertae sedis</taxon>
        <taxon>Zoopagomycota</taxon>
        <taxon>Kickxellomycotina</taxon>
        <taxon>Harpellomycetes</taxon>
        <taxon>Harpellales</taxon>
        <taxon>Legeriomycetaceae</taxon>
        <taxon>Smittium</taxon>
    </lineage>
</organism>
<dbReference type="InterPro" id="IPR001254">
    <property type="entry name" value="Trypsin_dom"/>
</dbReference>
<dbReference type="Pfam" id="PF00089">
    <property type="entry name" value="Trypsin"/>
    <property type="match status" value="1"/>
</dbReference>
<evidence type="ECO:0000313" key="7">
    <source>
        <dbReference type="Proteomes" id="UP000187429"/>
    </source>
</evidence>
<feature type="signal peptide" evidence="4">
    <location>
        <begin position="1"/>
        <end position="19"/>
    </location>
</feature>
<dbReference type="InterPro" id="IPR050430">
    <property type="entry name" value="Peptidase_S1"/>
</dbReference>
<dbReference type="InterPro" id="IPR018114">
    <property type="entry name" value="TRYPSIN_HIS"/>
</dbReference>
<dbReference type="Gene3D" id="2.40.10.10">
    <property type="entry name" value="Trypsin-like serine proteases"/>
    <property type="match status" value="1"/>
</dbReference>
<evidence type="ECO:0000256" key="1">
    <source>
        <dbReference type="ARBA" id="ARBA00007664"/>
    </source>
</evidence>
<keyword evidence="4" id="KW-0732">Signal</keyword>
<dbReference type="PRINTS" id="PR00722">
    <property type="entry name" value="CHYMOTRYPSIN"/>
</dbReference>
<dbReference type="PROSITE" id="PS50240">
    <property type="entry name" value="TRYPSIN_DOM"/>
    <property type="match status" value="1"/>
</dbReference>
<dbReference type="AlphaFoldDB" id="A0A1R1YMM5"/>
<dbReference type="GO" id="GO:0004252">
    <property type="term" value="F:serine-type endopeptidase activity"/>
    <property type="evidence" value="ECO:0007669"/>
    <property type="project" value="InterPro"/>
</dbReference>
<reference evidence="7" key="1">
    <citation type="submission" date="2017-01" db="EMBL/GenBank/DDBJ databases">
        <authorList>
            <person name="Wang Y."/>
            <person name="White M."/>
            <person name="Kvist S."/>
            <person name="Moncalvo J.-M."/>
        </authorList>
    </citation>
    <scope>NUCLEOTIDE SEQUENCE [LARGE SCALE GENOMIC DNA]</scope>
    <source>
        <strain evidence="7">ID-206-W2</strain>
    </source>
</reference>
<keyword evidence="2" id="KW-1015">Disulfide bond</keyword>
<dbReference type="PANTHER" id="PTHR24276">
    <property type="entry name" value="POLYSERASE-RELATED"/>
    <property type="match status" value="1"/>
</dbReference>
<dbReference type="Proteomes" id="UP000187429">
    <property type="component" value="Unassembled WGS sequence"/>
</dbReference>
<evidence type="ECO:0000256" key="3">
    <source>
        <dbReference type="RuleBase" id="RU363034"/>
    </source>
</evidence>
<name>A0A1R1YMM5_9FUNG</name>
<evidence type="ECO:0000313" key="6">
    <source>
        <dbReference type="EMBL" id="OMJ28110.1"/>
    </source>
</evidence>
<evidence type="ECO:0000256" key="4">
    <source>
        <dbReference type="SAM" id="SignalP"/>
    </source>
</evidence>
<proteinExistence type="inferred from homology"/>
<comment type="caution">
    <text evidence="6">The sequence shown here is derived from an EMBL/GenBank/DDBJ whole genome shotgun (WGS) entry which is preliminary data.</text>
</comment>
<dbReference type="PANTHER" id="PTHR24276:SF91">
    <property type="entry name" value="AT26814P-RELATED"/>
    <property type="match status" value="1"/>
</dbReference>
<feature type="chain" id="PRO_5013317475" evidence="4">
    <location>
        <begin position="20"/>
        <end position="354"/>
    </location>
</feature>
<comment type="similarity">
    <text evidence="1">Belongs to the peptidase S1 family.</text>
</comment>
<keyword evidence="7" id="KW-1185">Reference proteome</keyword>